<dbReference type="SUPFAM" id="SSF51419">
    <property type="entry name" value="PLP-binding barrel"/>
    <property type="match status" value="1"/>
</dbReference>
<dbReference type="Pfam" id="PF01168">
    <property type="entry name" value="Ala_racemase_N"/>
    <property type="match status" value="1"/>
</dbReference>
<evidence type="ECO:0000256" key="3">
    <source>
        <dbReference type="PIRSR" id="PIRSR004848-1"/>
    </source>
</evidence>
<dbReference type="RefSeq" id="WP_107032288.1">
    <property type="nucleotide sequence ID" value="NZ_CAOLYA010000003.1"/>
</dbReference>
<comment type="similarity">
    <text evidence="2 4">Belongs to the pyridoxal phosphate-binding protein YggS/PROSC family.</text>
</comment>
<dbReference type="CDD" id="cd00635">
    <property type="entry name" value="PLPDE_III_YBL036c_like"/>
    <property type="match status" value="1"/>
</dbReference>
<evidence type="ECO:0000256" key="4">
    <source>
        <dbReference type="RuleBase" id="RU004514"/>
    </source>
</evidence>
<evidence type="ECO:0000313" key="6">
    <source>
        <dbReference type="EMBL" id="PWB02255.1"/>
    </source>
</evidence>
<feature type="domain" description="Alanine racemase N-terminal" evidence="5">
    <location>
        <begin position="4"/>
        <end position="222"/>
    </location>
</feature>
<dbReference type="Proteomes" id="UP000244905">
    <property type="component" value="Unassembled WGS sequence"/>
</dbReference>
<dbReference type="GeneID" id="82526148"/>
<accession>A0A2V1IJV9</accession>
<dbReference type="PIRSF" id="PIRSF004848">
    <property type="entry name" value="YBL036c_PLPDEIII"/>
    <property type="match status" value="1"/>
</dbReference>
<comment type="caution">
    <text evidence="6">The sequence shown here is derived from an EMBL/GenBank/DDBJ whole genome shotgun (WGS) entry which is preliminary data.</text>
</comment>
<keyword evidence="1 2" id="KW-0663">Pyridoxal phosphate</keyword>
<dbReference type="PANTHER" id="PTHR10146">
    <property type="entry name" value="PROLINE SYNTHETASE CO-TRANSCRIBED BACTERIAL HOMOLOG PROTEIN"/>
    <property type="match status" value="1"/>
</dbReference>
<dbReference type="GO" id="GO:0030170">
    <property type="term" value="F:pyridoxal phosphate binding"/>
    <property type="evidence" value="ECO:0007669"/>
    <property type="project" value="UniProtKB-UniRule"/>
</dbReference>
<keyword evidence="7" id="KW-1185">Reference proteome</keyword>
<dbReference type="EMBL" id="PUEC01000014">
    <property type="protein sequence ID" value="PWB02255.1"/>
    <property type="molecule type" value="Genomic_DNA"/>
</dbReference>
<reference evidence="7" key="1">
    <citation type="submission" date="2018-02" db="EMBL/GenBank/DDBJ databases">
        <authorList>
            <person name="Clavel T."/>
            <person name="Strowig T."/>
        </authorList>
    </citation>
    <scope>NUCLEOTIDE SEQUENCE [LARGE SCALE GENOMIC DNA]</scope>
    <source>
        <strain evidence="7">DSM 103720</strain>
    </source>
</reference>
<comment type="function">
    <text evidence="2">Pyridoxal 5'-phosphate (PLP)-binding protein, which is involved in PLP homeostasis.</text>
</comment>
<dbReference type="AlphaFoldDB" id="A0A2V1IJV9"/>
<dbReference type="InterPro" id="IPR011078">
    <property type="entry name" value="PyrdxlP_homeostasis"/>
</dbReference>
<gene>
    <name evidence="6" type="ORF">C5O23_07300</name>
</gene>
<proteinExistence type="inferred from homology"/>
<evidence type="ECO:0000259" key="5">
    <source>
        <dbReference type="Pfam" id="PF01168"/>
    </source>
</evidence>
<dbReference type="FunFam" id="3.20.20.10:FF:000018">
    <property type="entry name" value="Pyridoxal phosphate homeostasis protein"/>
    <property type="match status" value="1"/>
</dbReference>
<protein>
    <recommendedName>
        <fullName evidence="2">Pyridoxal phosphate homeostasis protein</fullName>
        <shortName evidence="2">PLP homeostasis protein</shortName>
    </recommendedName>
</protein>
<dbReference type="HAMAP" id="MF_02087">
    <property type="entry name" value="PLP_homeostasis"/>
    <property type="match status" value="1"/>
</dbReference>
<evidence type="ECO:0000256" key="1">
    <source>
        <dbReference type="ARBA" id="ARBA00022898"/>
    </source>
</evidence>
<dbReference type="PROSITE" id="PS01211">
    <property type="entry name" value="UPF0001"/>
    <property type="match status" value="1"/>
</dbReference>
<sequence length="224" mass="24840">MAGHVTENLQRLRATLPDGVVLVAVSKFHPSEALAEAYEAGQRVFGESRALELEAKAAELPGDIEWHFIGHLQTNKVKKVVAAASMIHSVDSDRLLRTIDTEARKAGRCPGVLLQLHVAREETKFGFTPAELLEFVTPQLVASLEGVEFRGVMGMASNVDDEERIRADFREIRRVFDRLKSTVFASSPRFDTVSMGMSHDWPVAVQEGSTMVRVGTSIFGEREY</sequence>
<dbReference type="PANTHER" id="PTHR10146:SF14">
    <property type="entry name" value="PYRIDOXAL PHOSPHATE HOMEOSTASIS PROTEIN"/>
    <property type="match status" value="1"/>
</dbReference>
<comment type="cofactor">
    <cofactor evidence="3">
        <name>pyridoxal 5'-phosphate</name>
        <dbReference type="ChEBI" id="CHEBI:597326"/>
    </cofactor>
</comment>
<evidence type="ECO:0000256" key="2">
    <source>
        <dbReference type="HAMAP-Rule" id="MF_02087"/>
    </source>
</evidence>
<dbReference type="InterPro" id="IPR001608">
    <property type="entry name" value="Ala_racemase_N"/>
</dbReference>
<dbReference type="NCBIfam" id="TIGR00044">
    <property type="entry name" value="YggS family pyridoxal phosphate-dependent enzyme"/>
    <property type="match status" value="1"/>
</dbReference>
<feature type="modified residue" description="N6-(pyridoxal phosphate)lysine" evidence="2 3">
    <location>
        <position position="27"/>
    </location>
</feature>
<dbReference type="InterPro" id="IPR029066">
    <property type="entry name" value="PLP-binding_barrel"/>
</dbReference>
<name>A0A2V1IJV9_9BACT</name>
<dbReference type="Gene3D" id="3.20.20.10">
    <property type="entry name" value="Alanine racemase"/>
    <property type="match status" value="1"/>
</dbReference>
<organism evidence="6 7">
    <name type="scientific">Duncaniella muris</name>
    <dbReference type="NCBI Taxonomy" id="2094150"/>
    <lineage>
        <taxon>Bacteria</taxon>
        <taxon>Pseudomonadati</taxon>
        <taxon>Bacteroidota</taxon>
        <taxon>Bacteroidia</taxon>
        <taxon>Bacteroidales</taxon>
        <taxon>Muribaculaceae</taxon>
        <taxon>Duncaniella</taxon>
    </lineage>
</organism>
<evidence type="ECO:0000313" key="7">
    <source>
        <dbReference type="Proteomes" id="UP000244905"/>
    </source>
</evidence>